<organism evidence="1 2">
    <name type="scientific">Campylobacter ornithocola</name>
    <dbReference type="NCBI Taxonomy" id="1848766"/>
    <lineage>
        <taxon>Bacteria</taxon>
        <taxon>Pseudomonadati</taxon>
        <taxon>Campylobacterota</taxon>
        <taxon>Epsilonproteobacteria</taxon>
        <taxon>Campylobacterales</taxon>
        <taxon>Campylobacteraceae</taxon>
        <taxon>Campylobacter</taxon>
    </lineage>
</organism>
<dbReference type="OrthoDB" id="1043330at2"/>
<comment type="caution">
    <text evidence="1">The sequence shown here is derived from an EMBL/GenBank/DDBJ whole genome shotgun (WGS) entry which is preliminary data.</text>
</comment>
<reference evidence="1 2" key="1">
    <citation type="submission" date="2016-05" db="EMBL/GenBank/DDBJ databases">
        <authorList>
            <person name="Caceres A."/>
            <person name="Munoz I."/>
            <person name="Iraola G."/>
            <person name="Diaz-Viraque F."/>
            <person name="Greif G."/>
            <person name="Collado L."/>
        </authorList>
    </citation>
    <scope>NUCLEOTIDE SEQUENCE [LARGE SCALE GENOMIC DNA]</scope>
    <source>
        <strain evidence="1 2">WBE38</strain>
    </source>
</reference>
<dbReference type="Proteomes" id="UP000094873">
    <property type="component" value="Unassembled WGS sequence"/>
</dbReference>
<name>A0A6M8N4M6_9BACT</name>
<keyword evidence="2" id="KW-1185">Reference proteome</keyword>
<evidence type="ECO:0000313" key="2">
    <source>
        <dbReference type="Proteomes" id="UP000094873"/>
    </source>
</evidence>
<dbReference type="AlphaFoldDB" id="A0A6M8N4M6"/>
<sequence length="198" mass="21205">MSLEISNQFSGLPMASLIGGPLQAACDAQLQLANATANFIKTVGMKEDGETVRTADFVYEQIKDDGSSQKMSIQAPLLAIVKIPNLTIDTLDITFDMEVKSTEESKESSDKNGTLDASASLGFGCFKAKVSVKGSISSHKENTRKTDTSAKYHVELNARNDGMSEGLSRVLDIIQNSIQPKVGGVAKQVENTQTANDN</sequence>
<dbReference type="EMBL" id="LXSU01000074">
    <property type="protein sequence ID" value="OCX43210.1"/>
    <property type="molecule type" value="Genomic_DNA"/>
</dbReference>
<dbReference type="InterPro" id="IPR024510">
    <property type="entry name" value="DUF2589"/>
</dbReference>
<gene>
    <name evidence="1" type="ORF">A7X81_08180</name>
</gene>
<evidence type="ECO:0000313" key="1">
    <source>
        <dbReference type="EMBL" id="OCX43210.1"/>
    </source>
</evidence>
<proteinExistence type="predicted"/>
<dbReference type="Pfam" id="PF11655">
    <property type="entry name" value="DUF2589"/>
    <property type="match status" value="1"/>
</dbReference>
<protein>
    <submittedName>
        <fullName evidence="1">Uncharacterized protein</fullName>
    </submittedName>
</protein>
<accession>A0A6M8N4M6</accession>